<evidence type="ECO:0000256" key="1">
    <source>
        <dbReference type="SAM" id="MobiDB-lite"/>
    </source>
</evidence>
<protein>
    <submittedName>
        <fullName evidence="2">Uncharacterized protein</fullName>
    </submittedName>
</protein>
<organism evidence="2">
    <name type="scientific">marine metagenome</name>
    <dbReference type="NCBI Taxonomy" id="408172"/>
    <lineage>
        <taxon>unclassified sequences</taxon>
        <taxon>metagenomes</taxon>
        <taxon>ecological metagenomes</taxon>
    </lineage>
</organism>
<sequence>MNARHTAPSTTDSNTGPEQHQWTTASGARVKVINHAPSTKGFSGDNVSVYDWNEQIWKEVQKGDEAASLAMVLGGFSDQRITLATTIGTASTGLNAQKDSFSATVDFRSGRAVWNGTPVAADGKPLVAQGRQLQSAINAAYEAGHHTTEDLLIIVPSWMSKPDLKSMGYGDKDVIAASLEVLPRGSDWIVVPFIAEGDVLSGLLYSTTLPDERKLRIITFAGTSRLSGLGGSNRSIAGAADPKVIMDRMSSHYSRIGKMQGHMGRWAGVVTSNGGHGAVALSGVRSATSDMPSSNDLCFDTLLLPARGRFQGQQAVVAQLRSLRTVLLRATTPCPESPARPVVIANEHHLATVDALDRLRLNYTWMDKNSRSVIGSNDISDIIRMDGLYDRTLGSGHHHSGIDGINQHCPLFLARADSISSDVIEEVTEGTATSYRLDTLARRLFLGALGREDSAVDTSDWNDFDSRIKYADVVVMVPREWGIRFDQAEAIERAFGSSFEEVLHQAGHSRADKLVRVTVALEDDRTTLRGSARVLLLAATSIQASIDSFVDVKKYRSHHLGAVVERENGVKRPSHAHLFSRFLQEEIDGATRLGRIDPVWGNHAEDLRAAKQYFDGKKKTCSNTDSTGGWGRMNSGRRVRG</sequence>
<dbReference type="AlphaFoldDB" id="A0A381WA90"/>
<reference evidence="2" key="1">
    <citation type="submission" date="2018-05" db="EMBL/GenBank/DDBJ databases">
        <authorList>
            <person name="Lanie J.A."/>
            <person name="Ng W.-L."/>
            <person name="Kazmierczak K.M."/>
            <person name="Andrzejewski T.M."/>
            <person name="Davidsen T.M."/>
            <person name="Wayne K.J."/>
            <person name="Tettelin H."/>
            <person name="Glass J.I."/>
            <person name="Rusch D."/>
            <person name="Podicherti R."/>
            <person name="Tsui H.-C.T."/>
            <person name="Winkler M.E."/>
        </authorList>
    </citation>
    <scope>NUCLEOTIDE SEQUENCE</scope>
</reference>
<feature type="compositionally biased region" description="Polar residues" evidence="1">
    <location>
        <begin position="7"/>
        <end position="26"/>
    </location>
</feature>
<name>A0A381WA90_9ZZZZ</name>
<feature type="region of interest" description="Disordered" evidence="1">
    <location>
        <begin position="1"/>
        <end position="26"/>
    </location>
</feature>
<proteinExistence type="predicted"/>
<dbReference type="EMBL" id="UINC01011166">
    <property type="protein sequence ID" value="SVA49405.1"/>
    <property type="molecule type" value="Genomic_DNA"/>
</dbReference>
<gene>
    <name evidence="2" type="ORF">METZ01_LOCUS102259</name>
</gene>
<accession>A0A381WA90</accession>
<evidence type="ECO:0000313" key="2">
    <source>
        <dbReference type="EMBL" id="SVA49405.1"/>
    </source>
</evidence>